<accession>A0A9P0IXX3</accession>
<evidence type="ECO:0000313" key="2">
    <source>
        <dbReference type="Proteomes" id="UP001154329"/>
    </source>
</evidence>
<reference evidence="1" key="1">
    <citation type="submission" date="2022-02" db="EMBL/GenBank/DDBJ databases">
        <authorList>
            <person name="King R."/>
        </authorList>
    </citation>
    <scope>NUCLEOTIDE SEQUENCE</scope>
</reference>
<reference evidence="1" key="2">
    <citation type="submission" date="2022-10" db="EMBL/GenBank/DDBJ databases">
        <authorList>
            <consortium name="ENA_rothamsted_submissions"/>
            <consortium name="culmorum"/>
            <person name="King R."/>
        </authorList>
    </citation>
    <scope>NUCLEOTIDE SEQUENCE</scope>
</reference>
<dbReference type="AlphaFoldDB" id="A0A9P0IXX3"/>
<protein>
    <submittedName>
        <fullName evidence="1">Uncharacterized protein</fullName>
    </submittedName>
</protein>
<organism evidence="1 2">
    <name type="scientific">Aphis gossypii</name>
    <name type="common">Cotton aphid</name>
    <dbReference type="NCBI Taxonomy" id="80765"/>
    <lineage>
        <taxon>Eukaryota</taxon>
        <taxon>Metazoa</taxon>
        <taxon>Ecdysozoa</taxon>
        <taxon>Arthropoda</taxon>
        <taxon>Hexapoda</taxon>
        <taxon>Insecta</taxon>
        <taxon>Pterygota</taxon>
        <taxon>Neoptera</taxon>
        <taxon>Paraneoptera</taxon>
        <taxon>Hemiptera</taxon>
        <taxon>Sternorrhyncha</taxon>
        <taxon>Aphidomorpha</taxon>
        <taxon>Aphidoidea</taxon>
        <taxon>Aphididae</taxon>
        <taxon>Aphidini</taxon>
        <taxon>Aphis</taxon>
        <taxon>Aphis</taxon>
    </lineage>
</organism>
<evidence type="ECO:0000313" key="1">
    <source>
        <dbReference type="EMBL" id="CAH1721926.1"/>
    </source>
</evidence>
<dbReference type="EMBL" id="OU899035">
    <property type="protein sequence ID" value="CAH1721926.1"/>
    <property type="molecule type" value="Genomic_DNA"/>
</dbReference>
<sequence>MVASATMAEDEERLRRITRVLKLNIVKRATVIAQIQSTYDMGVRVRTDHSLASVYLFHIADLDSLWHEFVSFDMLVLNCLFELNRADEYSPALRCSMRELVDVSKSVLTQIRPMGAKFTTPSNTIIQVHPTTCESIPSTSTTVHGQRTIVPSGRFSNVLSSSTSVFGTTPTVSRTPVKHSLIRESNVSGCNSLFLKLPLTKLAFAFGSIVMSPKLVRPYTHDLFRDKQLLPDVICATRDASGAHKWSLTCTQVPSVLKRVSASPESPTPPYVSSLHPVVFRQPTRCVRDTGRRRFPCPLLSVYIITFRRFRYVRSPPSLRPMTDVTSIVFLVIGPHESAKRYVSSRGHHIRVILLSIRDCFWQPLKLSINPADRVSRGIMPIVSAQNVYWCGTHGAHRDPSEWDDLSPSLSLCDLPNFLFSCYGVCPRWHYYRPIT</sequence>
<gene>
    <name evidence="1" type="ORF">APHIGO_LOCUS4588</name>
</gene>
<name>A0A9P0IXX3_APHGO</name>
<keyword evidence="2" id="KW-1185">Reference proteome</keyword>
<dbReference type="Proteomes" id="UP001154329">
    <property type="component" value="Chromosome 2"/>
</dbReference>
<proteinExistence type="predicted"/>